<reference evidence="1 2" key="1">
    <citation type="submission" date="2018-06" db="EMBL/GenBank/DDBJ databases">
        <authorList>
            <consortium name="Pathogen Informatics"/>
            <person name="Doyle S."/>
        </authorList>
    </citation>
    <scope>NUCLEOTIDE SEQUENCE [LARGE SCALE GENOMIC DNA]</scope>
    <source>
        <strain evidence="1 2">NCTC9128</strain>
    </source>
</reference>
<keyword evidence="1" id="KW-0670">Pyruvate</keyword>
<dbReference type="PANTHER" id="PTHR42981:SF2">
    <property type="entry name" value="PYRUVATE DEHYDROGENASE [UBIQUINONE]"/>
    <property type="match status" value="1"/>
</dbReference>
<sequence length="66" mass="7356">MDEALQTAFRTDGPVLVDVVVAKEELAIPPQIKLEQAKGFSLYMLRAIISGRGDEVIELAKTNWLR</sequence>
<proteinExistence type="predicted"/>
<dbReference type="GO" id="GO:0052737">
    <property type="term" value="F:pyruvate dehydrogenase (quinone) activity"/>
    <property type="evidence" value="ECO:0007669"/>
    <property type="project" value="UniProtKB-EC"/>
</dbReference>
<accession>A0A2X3EXV1</accession>
<dbReference type="Proteomes" id="UP000251088">
    <property type="component" value="Unassembled WGS sequence"/>
</dbReference>
<protein>
    <submittedName>
        <fullName evidence="1">Pyruvate dehydrogenase</fullName>
        <ecNumber evidence="1">1.2.5.1</ecNumber>
    </submittedName>
</protein>
<dbReference type="AlphaFoldDB" id="A0A2X3EXV1"/>
<dbReference type="Gene3D" id="3.40.50.970">
    <property type="match status" value="1"/>
</dbReference>
<evidence type="ECO:0000313" key="1">
    <source>
        <dbReference type="EMBL" id="SQC38775.1"/>
    </source>
</evidence>
<name>A0A2X3EXV1_KLEPN</name>
<gene>
    <name evidence="1" type="primary">poxB_1</name>
    <name evidence="1" type="ORF">NCTC9128_04917</name>
</gene>
<dbReference type="PANTHER" id="PTHR42981">
    <property type="entry name" value="PYRUVATE DEHYDROGENASE [UBIQUINONE]"/>
    <property type="match status" value="1"/>
</dbReference>
<dbReference type="InterPro" id="IPR047211">
    <property type="entry name" value="POXB-like"/>
</dbReference>
<dbReference type="EMBL" id="UAWN01000013">
    <property type="protein sequence ID" value="SQC38775.1"/>
    <property type="molecule type" value="Genomic_DNA"/>
</dbReference>
<evidence type="ECO:0000313" key="2">
    <source>
        <dbReference type="Proteomes" id="UP000251088"/>
    </source>
</evidence>
<organism evidence="1 2">
    <name type="scientific">Klebsiella pneumoniae</name>
    <dbReference type="NCBI Taxonomy" id="573"/>
    <lineage>
        <taxon>Bacteria</taxon>
        <taxon>Pseudomonadati</taxon>
        <taxon>Pseudomonadota</taxon>
        <taxon>Gammaproteobacteria</taxon>
        <taxon>Enterobacterales</taxon>
        <taxon>Enterobacteriaceae</taxon>
        <taxon>Klebsiella/Raoultella group</taxon>
        <taxon>Klebsiella</taxon>
        <taxon>Klebsiella pneumoniae complex</taxon>
    </lineage>
</organism>
<dbReference type="SUPFAM" id="SSF52518">
    <property type="entry name" value="Thiamin diphosphate-binding fold (THDP-binding)"/>
    <property type="match status" value="1"/>
</dbReference>
<keyword evidence="1" id="KW-0560">Oxidoreductase</keyword>
<dbReference type="EC" id="1.2.5.1" evidence="1"/>
<dbReference type="InterPro" id="IPR029061">
    <property type="entry name" value="THDP-binding"/>
</dbReference>